<dbReference type="InterPro" id="IPR001791">
    <property type="entry name" value="Laminin_G"/>
</dbReference>
<comment type="catalytic activity">
    <reaction evidence="1">
        <text>Hydrolysis of alpha-(2-&gt;3)-, alpha-(2-&gt;6)-, alpha-(2-&gt;8)- glycosidic linkages of terminal sialic acid residues in oligosaccharides, glycoproteins, glycolipids, colominic acid and synthetic substrates.</text>
        <dbReference type="EC" id="3.2.1.18"/>
    </reaction>
</comment>
<dbReference type="EMBL" id="SMKZ01000023">
    <property type="protein sequence ID" value="TDE08636.1"/>
    <property type="molecule type" value="Genomic_DNA"/>
</dbReference>
<dbReference type="GO" id="GO:0009313">
    <property type="term" value="P:oligosaccharide catabolic process"/>
    <property type="evidence" value="ECO:0007669"/>
    <property type="project" value="TreeGrafter"/>
</dbReference>
<evidence type="ECO:0000256" key="1">
    <source>
        <dbReference type="ARBA" id="ARBA00000427"/>
    </source>
</evidence>
<evidence type="ECO:0000256" key="5">
    <source>
        <dbReference type="ARBA" id="ARBA00023157"/>
    </source>
</evidence>
<feature type="domain" description="LamG-like jellyroll fold" evidence="9">
    <location>
        <begin position="480"/>
        <end position="611"/>
    </location>
</feature>
<dbReference type="SUPFAM" id="SSF49899">
    <property type="entry name" value="Concanavalin A-like lectins/glucanases"/>
    <property type="match status" value="1"/>
</dbReference>
<comment type="caution">
    <text evidence="10">The sequence shown here is derived from an EMBL/GenBank/DDBJ whole genome shotgun (WGS) entry which is preliminary data.</text>
</comment>
<evidence type="ECO:0000259" key="9">
    <source>
        <dbReference type="SMART" id="SM00560"/>
    </source>
</evidence>
<dbReference type="Pfam" id="PF13088">
    <property type="entry name" value="BNR_2"/>
    <property type="match status" value="1"/>
</dbReference>
<dbReference type="RefSeq" id="WP_131896659.1">
    <property type="nucleotide sequence ID" value="NZ_SMKZ01000023.1"/>
</dbReference>
<dbReference type="SMART" id="SM00282">
    <property type="entry name" value="LamG"/>
    <property type="match status" value="1"/>
</dbReference>
<dbReference type="GO" id="GO:0005737">
    <property type="term" value="C:cytoplasm"/>
    <property type="evidence" value="ECO:0007669"/>
    <property type="project" value="TreeGrafter"/>
</dbReference>
<dbReference type="InterPro" id="IPR006311">
    <property type="entry name" value="TAT_signal"/>
</dbReference>
<evidence type="ECO:0000259" key="8">
    <source>
        <dbReference type="SMART" id="SM00282"/>
    </source>
</evidence>
<dbReference type="SMART" id="SM00560">
    <property type="entry name" value="LamGL"/>
    <property type="match status" value="1"/>
</dbReference>
<gene>
    <name evidence="10" type="ORF">E1269_17100</name>
</gene>
<dbReference type="Gene3D" id="2.120.10.10">
    <property type="match status" value="1"/>
</dbReference>
<dbReference type="Gene3D" id="2.60.120.200">
    <property type="match status" value="1"/>
</dbReference>
<dbReference type="AlphaFoldDB" id="A0A4R5D5L6"/>
<dbReference type="InterPro" id="IPR011040">
    <property type="entry name" value="Sialidase"/>
</dbReference>
<dbReference type="InterPro" id="IPR036278">
    <property type="entry name" value="Sialidase_sf"/>
</dbReference>
<comment type="similarity">
    <text evidence="2">Belongs to the glycosyl hydrolase 33 family.</text>
</comment>
<feature type="signal peptide" evidence="7">
    <location>
        <begin position="1"/>
        <end position="23"/>
    </location>
</feature>
<dbReference type="SUPFAM" id="SSF50939">
    <property type="entry name" value="Sialidases"/>
    <property type="match status" value="1"/>
</dbReference>
<name>A0A4R5D5L6_9ACTN</name>
<proteinExistence type="inferred from homology"/>
<evidence type="ECO:0000256" key="6">
    <source>
        <dbReference type="SAM" id="MobiDB-lite"/>
    </source>
</evidence>
<dbReference type="InterPro" id="IPR026856">
    <property type="entry name" value="Sialidase_fam"/>
</dbReference>
<evidence type="ECO:0000256" key="7">
    <source>
        <dbReference type="SAM" id="SignalP"/>
    </source>
</evidence>
<sequence length="636" mass="66739">MSTTTRRRTRLSITAGLAGFALAASIGASGAGWAPAPAQATPDRAIEMSTVFSRGEDGYHSFRIPAVVQAVDGTLLAFAEGRVNSASDDGDIDMVLKRSTDGGRTWGALQVVWDAGANKVGNPVPVVDQSTGRVVLNVTRAGGDVSGNDIQCGVADEEQTRRPFVLHSDDDGATWSEPVDITADVKPADWRHMVGGPGHGIQLTEGEHAGRLVIPGNHSVAPPEGSGRDCSTGVDAGGHSLYSDDGGTTWQLGAIDQPGGAGGLVPNETSVVELADGGVYFSSRDQGTSPGQRLDTVSSDGGASFDQPYAPVDGVVTSKVQGSLLRLPAQRGAADRILLAVPGHATARENLTLWSSFDSGASWSRGAQVYEGPSGYSDLVDLGGRPGQRDVGVLFENGERVYDERELAYHHRISFAVVPERLLDRPAGDPSTTPDRSGHDHDGAVSWSPGTVPGVFGRALELAGDYVELPHQEELAFGTGEFTAAAWFRSEREFDQAVMWAHNGDGLWWIRLEPGAGRIRALLDDGTIARYVSVPGDFADGEWHHVALTRDDTGVTLYLDGAASTAAPVAGSVSAAARTGIRLGARVDGINNPLVGAMDEAWLFGRALTADEVRALAVENVATDPLLHLPLNQVVG</sequence>
<dbReference type="PROSITE" id="PS51318">
    <property type="entry name" value="TAT"/>
    <property type="match status" value="1"/>
</dbReference>
<keyword evidence="11" id="KW-1185">Reference proteome</keyword>
<keyword evidence="4 7" id="KW-0732">Signal</keyword>
<protein>
    <recommendedName>
        <fullName evidence="3">exo-alpha-sialidase</fullName>
        <ecNumber evidence="3">3.2.1.18</ecNumber>
    </recommendedName>
</protein>
<keyword evidence="5" id="KW-1015">Disulfide bond</keyword>
<feature type="domain" description="Laminin G" evidence="8">
    <location>
        <begin position="480"/>
        <end position="606"/>
    </location>
</feature>
<dbReference type="InterPro" id="IPR013320">
    <property type="entry name" value="ConA-like_dom_sf"/>
</dbReference>
<dbReference type="CDD" id="cd15482">
    <property type="entry name" value="Sialidase_non-viral"/>
    <property type="match status" value="1"/>
</dbReference>
<feature type="region of interest" description="Disordered" evidence="6">
    <location>
        <begin position="424"/>
        <end position="446"/>
    </location>
</feature>
<dbReference type="InterPro" id="IPR006558">
    <property type="entry name" value="LamG-like"/>
</dbReference>
<dbReference type="GO" id="GO:0006689">
    <property type="term" value="P:ganglioside catabolic process"/>
    <property type="evidence" value="ECO:0007669"/>
    <property type="project" value="TreeGrafter"/>
</dbReference>
<dbReference type="Pfam" id="PF13385">
    <property type="entry name" value="Laminin_G_3"/>
    <property type="match status" value="1"/>
</dbReference>
<dbReference type="CDD" id="cd00110">
    <property type="entry name" value="LamG"/>
    <property type="match status" value="1"/>
</dbReference>
<dbReference type="GO" id="GO:0016020">
    <property type="term" value="C:membrane"/>
    <property type="evidence" value="ECO:0007669"/>
    <property type="project" value="TreeGrafter"/>
</dbReference>
<reference evidence="10 11" key="1">
    <citation type="submission" date="2019-03" db="EMBL/GenBank/DDBJ databases">
        <title>Draft genome sequences of novel Actinobacteria.</title>
        <authorList>
            <person name="Sahin N."/>
            <person name="Ay H."/>
            <person name="Saygin H."/>
        </authorList>
    </citation>
    <scope>NUCLEOTIDE SEQUENCE [LARGE SCALE GENOMIC DNA]</scope>
    <source>
        <strain evidence="10 11">5K138</strain>
    </source>
</reference>
<dbReference type="OrthoDB" id="7294637at2"/>
<dbReference type="Proteomes" id="UP000294739">
    <property type="component" value="Unassembled WGS sequence"/>
</dbReference>
<evidence type="ECO:0000256" key="2">
    <source>
        <dbReference type="ARBA" id="ARBA00009348"/>
    </source>
</evidence>
<evidence type="ECO:0000256" key="3">
    <source>
        <dbReference type="ARBA" id="ARBA00012733"/>
    </source>
</evidence>
<dbReference type="InParanoid" id="A0A4R5D5L6"/>
<evidence type="ECO:0000313" key="11">
    <source>
        <dbReference type="Proteomes" id="UP000294739"/>
    </source>
</evidence>
<dbReference type="GO" id="GO:0004308">
    <property type="term" value="F:exo-alpha-sialidase activity"/>
    <property type="evidence" value="ECO:0007669"/>
    <property type="project" value="UniProtKB-EC"/>
</dbReference>
<organism evidence="10 11">
    <name type="scientific">Jiangella asiatica</name>
    <dbReference type="NCBI Taxonomy" id="2530372"/>
    <lineage>
        <taxon>Bacteria</taxon>
        <taxon>Bacillati</taxon>
        <taxon>Actinomycetota</taxon>
        <taxon>Actinomycetes</taxon>
        <taxon>Jiangellales</taxon>
        <taxon>Jiangellaceae</taxon>
        <taxon>Jiangella</taxon>
    </lineage>
</organism>
<accession>A0A4R5D5L6</accession>
<evidence type="ECO:0000313" key="10">
    <source>
        <dbReference type="EMBL" id="TDE08636.1"/>
    </source>
</evidence>
<dbReference type="PANTHER" id="PTHR10628">
    <property type="entry name" value="SIALIDASE"/>
    <property type="match status" value="1"/>
</dbReference>
<dbReference type="PANTHER" id="PTHR10628:SF30">
    <property type="entry name" value="EXO-ALPHA-SIALIDASE"/>
    <property type="match status" value="1"/>
</dbReference>
<feature type="chain" id="PRO_5039444882" description="exo-alpha-sialidase" evidence="7">
    <location>
        <begin position="24"/>
        <end position="636"/>
    </location>
</feature>
<dbReference type="EC" id="3.2.1.18" evidence="3"/>
<evidence type="ECO:0000256" key="4">
    <source>
        <dbReference type="ARBA" id="ARBA00022729"/>
    </source>
</evidence>